<dbReference type="EMBL" id="WIWT01000118">
    <property type="protein sequence ID" value="KAF3199483.1"/>
    <property type="molecule type" value="Genomic_DNA"/>
</dbReference>
<dbReference type="Proteomes" id="UP000483672">
    <property type="component" value="Unassembled WGS sequence"/>
</dbReference>
<protein>
    <submittedName>
        <fullName evidence="2">Uncharacterized protein</fullName>
    </submittedName>
</protein>
<proteinExistence type="predicted"/>
<accession>A0A6G1MMG0</accession>
<dbReference type="AlphaFoldDB" id="A0A6G1MMG0"/>
<organism evidence="2 3">
    <name type="scientific">Orbilia oligospora</name>
    <name type="common">Nematode-trapping fungus</name>
    <name type="synonym">Arthrobotrys oligospora</name>
    <dbReference type="NCBI Taxonomy" id="2813651"/>
    <lineage>
        <taxon>Eukaryota</taxon>
        <taxon>Fungi</taxon>
        <taxon>Dikarya</taxon>
        <taxon>Ascomycota</taxon>
        <taxon>Pezizomycotina</taxon>
        <taxon>Orbiliomycetes</taxon>
        <taxon>Orbiliales</taxon>
        <taxon>Orbiliaceae</taxon>
        <taxon>Orbilia</taxon>
    </lineage>
</organism>
<evidence type="ECO:0000313" key="2">
    <source>
        <dbReference type="EMBL" id="KAF3203237.1"/>
    </source>
</evidence>
<evidence type="ECO:0000313" key="3">
    <source>
        <dbReference type="Proteomes" id="UP000483672"/>
    </source>
</evidence>
<gene>
    <name evidence="2" type="ORF">TWF191_002662</name>
    <name evidence="1" type="ORF">TWF679_001327</name>
</gene>
<dbReference type="EMBL" id="WIPF01000158">
    <property type="protein sequence ID" value="KAF3203237.1"/>
    <property type="molecule type" value="Genomic_DNA"/>
</dbReference>
<sequence>MIPFRYTQYERDKEGKIQDVGEMPRWWVGMYVLGGVRCTGVVETCDKKELWKDNSYWGYASGYNLSFSSPLQSLMQALKRKREKKRILKAEGSRETPLRPVS</sequence>
<dbReference type="Proteomes" id="UP000614610">
    <property type="component" value="Unassembled WGS sequence"/>
</dbReference>
<name>A0A6G1MMG0_ORBOL</name>
<reference evidence="2 3" key="1">
    <citation type="submission" date="2019-06" db="EMBL/GenBank/DDBJ databases">
        <authorList>
            <person name="Palmer J.M."/>
        </authorList>
    </citation>
    <scope>NUCLEOTIDE SEQUENCE [LARGE SCALE GENOMIC DNA]</scope>
    <source>
        <strain evidence="2 3">TWF191</strain>
        <strain evidence="1">TWF679</strain>
    </source>
</reference>
<comment type="caution">
    <text evidence="2">The sequence shown here is derived from an EMBL/GenBank/DDBJ whole genome shotgun (WGS) entry which is preliminary data.</text>
</comment>
<evidence type="ECO:0000313" key="1">
    <source>
        <dbReference type="EMBL" id="KAF3199483.1"/>
    </source>
</evidence>